<sequence>MATTVRKRNGEIKGFDREKIARAIFKAAKACGGTDYGCAQELAEQVALHVEARHGDPVGIEDIQDSVEKVLIENGHARTAKKYILYRHQRTEARQKDSLVGATVRLMNNYLEELDWQVRENANGADRSVMALYNYTREEFVKLYWLNEIYPVEVSNAHESGDLHIHDLGYLSPYCSGWDLHQLIRQGFRGERQSSAPAGHFSTILGQLANSIFATQLENAGAQAFSSFDTYLAPFIHYDGLTYGEVKRHMKSFIFEINMPMRVGGQAPFTNLTFDLRCPGNLRDTAVVLGGRMLDRCYGEFQAEMDMVNRAYVECMLEGDAEGRLFTFPIPTLNVDKDFPWDSEVVRHWMGLTVKFGVPYFANFINSDLSPEDARSMCCRLRLDQRELRKRGGGLFGSNPLTGSIGVVTLNLPRIGYRSKTREQFLERLQGAVDLAVESLELKRKCIERWSDEGLYPYCCIYLQEIKERTGQYWSNHFSTIGIVGMNEAVQNFLGKDIGSERGIAFANEVMDRLRDLLQEAQAATGNMYNLEATPAESTAYRLALKDRKLYPDIFCQGTREVPYYTNSSQLPPQYTDDILQVVELQDGLQSKYTGGTVLHLYTADKVTDGQVVGNLIRKIFGRHQLPYLSYTPTFSHCKAHGYRKGEHYTCPECGGETEVYSRVTGYYRPVSKYNSGKRLEFADRMRFDLEKAGDC</sequence>
<dbReference type="PROSITE" id="PS51161">
    <property type="entry name" value="ATP_CONE"/>
    <property type="match status" value="1"/>
</dbReference>
<accession>A0A7X5HTI1</accession>
<organism evidence="6 7">
    <name type="scientific">Anaerotalea alkaliphila</name>
    <dbReference type="NCBI Taxonomy" id="2662126"/>
    <lineage>
        <taxon>Bacteria</taxon>
        <taxon>Bacillati</taxon>
        <taxon>Bacillota</taxon>
        <taxon>Clostridia</taxon>
        <taxon>Eubacteriales</taxon>
        <taxon>Anaerotalea</taxon>
    </lineage>
</organism>
<evidence type="ECO:0000256" key="1">
    <source>
        <dbReference type="ARBA" id="ARBA00022741"/>
    </source>
</evidence>
<evidence type="ECO:0000256" key="2">
    <source>
        <dbReference type="ARBA" id="ARBA00022840"/>
    </source>
</evidence>
<feature type="coiled-coil region" evidence="4">
    <location>
        <begin position="504"/>
        <end position="534"/>
    </location>
</feature>
<evidence type="ECO:0000313" key="6">
    <source>
        <dbReference type="EMBL" id="NDL66387.1"/>
    </source>
</evidence>
<dbReference type="InterPro" id="IPR005144">
    <property type="entry name" value="ATP-cone_dom"/>
</dbReference>
<dbReference type="Pfam" id="PF03477">
    <property type="entry name" value="ATP-cone"/>
    <property type="match status" value="1"/>
</dbReference>
<dbReference type="EC" id="1.17.4.2" evidence="6"/>
<evidence type="ECO:0000256" key="4">
    <source>
        <dbReference type="SAM" id="Coils"/>
    </source>
</evidence>
<dbReference type="NCBIfam" id="TIGR02487">
    <property type="entry name" value="NrdD"/>
    <property type="match status" value="1"/>
</dbReference>
<evidence type="ECO:0000256" key="3">
    <source>
        <dbReference type="PROSITE-ProRule" id="PRU00492"/>
    </source>
</evidence>
<feature type="domain" description="ATP-cone" evidence="5">
    <location>
        <begin position="3"/>
        <end position="94"/>
    </location>
</feature>
<dbReference type="InterPro" id="IPR012833">
    <property type="entry name" value="NrdD"/>
</dbReference>
<dbReference type="AlphaFoldDB" id="A0A7X5HTI1"/>
<dbReference type="NCBIfam" id="NF006126">
    <property type="entry name" value="PRK08270.1"/>
    <property type="match status" value="1"/>
</dbReference>
<dbReference type="SUPFAM" id="SSF51998">
    <property type="entry name" value="PFL-like glycyl radical enzymes"/>
    <property type="match status" value="1"/>
</dbReference>
<evidence type="ECO:0000313" key="7">
    <source>
        <dbReference type="Proteomes" id="UP000461585"/>
    </source>
</evidence>
<dbReference type="PANTHER" id="PTHR21075:SF0">
    <property type="entry name" value="ANAEROBIC RIBONUCLEOSIDE-TRIPHOSPHATE REDUCTASE"/>
    <property type="match status" value="1"/>
</dbReference>
<name>A0A7X5HTI1_9FIRM</name>
<dbReference type="GO" id="GO:0008998">
    <property type="term" value="F:ribonucleoside-triphosphate reductase (thioredoxin) activity"/>
    <property type="evidence" value="ECO:0007669"/>
    <property type="project" value="UniProtKB-EC"/>
</dbReference>
<dbReference type="PANTHER" id="PTHR21075">
    <property type="entry name" value="ANAEROBIC RIBONUCLEOSIDE-TRIPHOSPHATE REDUCTASE"/>
    <property type="match status" value="1"/>
</dbReference>
<comment type="caution">
    <text evidence="6">The sequence shown here is derived from an EMBL/GenBank/DDBJ whole genome shotgun (WGS) entry which is preliminary data.</text>
</comment>
<dbReference type="GO" id="GO:0006260">
    <property type="term" value="P:DNA replication"/>
    <property type="evidence" value="ECO:0007669"/>
    <property type="project" value="InterPro"/>
</dbReference>
<gene>
    <name evidence="6" type="ORF">GXN74_01320</name>
</gene>
<dbReference type="GO" id="GO:0031250">
    <property type="term" value="C:anaerobic ribonucleoside-triphosphate reductase complex"/>
    <property type="evidence" value="ECO:0007669"/>
    <property type="project" value="TreeGrafter"/>
</dbReference>
<keyword evidence="7" id="KW-1185">Reference proteome</keyword>
<dbReference type="RefSeq" id="WP_162369118.1">
    <property type="nucleotide sequence ID" value="NZ_JAAEEH010000002.1"/>
</dbReference>
<reference evidence="6 7" key="1">
    <citation type="submission" date="2020-01" db="EMBL/GenBank/DDBJ databases">
        <title>Anaeroalcalibacter tamaniensis gen. nov., sp. nov., moderately halophilic strictly anaerobic fermenter bacterium from mud volcano of Taman peninsula.</title>
        <authorList>
            <person name="Frolova A."/>
            <person name="Merkel A.Y."/>
            <person name="Slobodkin A.I."/>
        </authorList>
    </citation>
    <scope>NUCLEOTIDE SEQUENCE [LARGE SCALE GENOMIC DNA]</scope>
    <source>
        <strain evidence="6 7">F-3ap</strain>
    </source>
</reference>
<keyword evidence="6" id="KW-0560">Oxidoreductase</keyword>
<dbReference type="GO" id="GO:0009265">
    <property type="term" value="P:2'-deoxyribonucleotide biosynthetic process"/>
    <property type="evidence" value="ECO:0007669"/>
    <property type="project" value="TreeGrafter"/>
</dbReference>
<keyword evidence="2 3" id="KW-0067">ATP-binding</keyword>
<dbReference type="CDD" id="cd01675">
    <property type="entry name" value="RNR_III"/>
    <property type="match status" value="1"/>
</dbReference>
<dbReference type="Gene3D" id="3.20.70.20">
    <property type="match status" value="1"/>
</dbReference>
<dbReference type="EMBL" id="JAAEEH010000002">
    <property type="protein sequence ID" value="NDL66387.1"/>
    <property type="molecule type" value="Genomic_DNA"/>
</dbReference>
<dbReference type="Pfam" id="PF13597">
    <property type="entry name" value="NRDD"/>
    <property type="match status" value="1"/>
</dbReference>
<keyword evidence="1 3" id="KW-0547">Nucleotide-binding</keyword>
<dbReference type="GO" id="GO:0005524">
    <property type="term" value="F:ATP binding"/>
    <property type="evidence" value="ECO:0007669"/>
    <property type="project" value="UniProtKB-UniRule"/>
</dbReference>
<dbReference type="GO" id="GO:0004748">
    <property type="term" value="F:ribonucleoside-diphosphate reductase activity, thioredoxin disulfide as acceptor"/>
    <property type="evidence" value="ECO:0007669"/>
    <property type="project" value="TreeGrafter"/>
</dbReference>
<evidence type="ECO:0000259" key="5">
    <source>
        <dbReference type="PROSITE" id="PS51161"/>
    </source>
</evidence>
<dbReference type="Proteomes" id="UP000461585">
    <property type="component" value="Unassembled WGS sequence"/>
</dbReference>
<keyword evidence="4" id="KW-0175">Coiled coil</keyword>
<proteinExistence type="predicted"/>
<protein>
    <submittedName>
        <fullName evidence="6">Ribonucleoside triphosphate reductase</fullName>
        <ecNumber evidence="6">1.17.4.2</ecNumber>
    </submittedName>
</protein>